<gene>
    <name evidence="4" type="ORF">ACH5RR_005026</name>
</gene>
<keyword evidence="2" id="KW-0472">Membrane</keyword>
<keyword evidence="2" id="KW-1133">Transmembrane helix</keyword>
<dbReference type="Pfam" id="PF13839">
    <property type="entry name" value="PC-Esterase"/>
    <property type="match status" value="1"/>
</dbReference>
<sequence>MLVESNCDDALSHHVLDRITRIGASEKHARHWTDAGILVFNSFMWWLRPETTLLSKDWGGSAGQNCYGETEPISEEGYWGSRTDRGMKHMAEAAIRELEGRGVKVKYLNITHLSDYRKEAHPSIYRRHWTPPTKEQLSDPKSYIQIVYIGVFQGFLMFGTNFFMPT</sequence>
<comment type="similarity">
    <text evidence="1">Belongs to the PC-esterase family. TBL subfamily.</text>
</comment>
<proteinExistence type="inferred from homology"/>
<dbReference type="InterPro" id="IPR029962">
    <property type="entry name" value="TBL"/>
</dbReference>
<name>A0ABD3AZA2_9GENT</name>
<dbReference type="Proteomes" id="UP001630127">
    <property type="component" value="Unassembled WGS sequence"/>
</dbReference>
<dbReference type="EMBL" id="JBJUIK010000002">
    <property type="protein sequence ID" value="KAL3536565.1"/>
    <property type="molecule type" value="Genomic_DNA"/>
</dbReference>
<comment type="caution">
    <text evidence="4">The sequence shown here is derived from an EMBL/GenBank/DDBJ whole genome shotgun (WGS) entry which is preliminary data.</text>
</comment>
<evidence type="ECO:0000259" key="3">
    <source>
        <dbReference type="Pfam" id="PF13839"/>
    </source>
</evidence>
<dbReference type="PANTHER" id="PTHR32285:SF239">
    <property type="entry name" value="PROTEIN TRICHOME BIREFRINGENCE-LIKE 34"/>
    <property type="match status" value="1"/>
</dbReference>
<evidence type="ECO:0000313" key="4">
    <source>
        <dbReference type="EMBL" id="KAL3536565.1"/>
    </source>
</evidence>
<dbReference type="InterPro" id="IPR026057">
    <property type="entry name" value="TBL_C"/>
</dbReference>
<reference evidence="4 5" key="1">
    <citation type="submission" date="2024-11" db="EMBL/GenBank/DDBJ databases">
        <title>A near-complete genome assembly of Cinchona calisaya.</title>
        <authorList>
            <person name="Lian D.C."/>
            <person name="Zhao X.W."/>
            <person name="Wei L."/>
        </authorList>
    </citation>
    <scope>NUCLEOTIDE SEQUENCE [LARGE SCALE GENOMIC DNA]</scope>
    <source>
        <tissue evidence="4">Nenye</tissue>
    </source>
</reference>
<feature type="domain" description="Trichome birefringence-like C-terminal" evidence="3">
    <location>
        <begin position="56"/>
        <end position="133"/>
    </location>
</feature>
<evidence type="ECO:0000256" key="1">
    <source>
        <dbReference type="ARBA" id="ARBA00007727"/>
    </source>
</evidence>
<evidence type="ECO:0000256" key="2">
    <source>
        <dbReference type="SAM" id="Phobius"/>
    </source>
</evidence>
<keyword evidence="5" id="KW-1185">Reference proteome</keyword>
<protein>
    <recommendedName>
        <fullName evidence="3">Trichome birefringence-like C-terminal domain-containing protein</fullName>
    </recommendedName>
</protein>
<keyword evidence="2" id="KW-0812">Transmembrane</keyword>
<evidence type="ECO:0000313" key="5">
    <source>
        <dbReference type="Proteomes" id="UP001630127"/>
    </source>
</evidence>
<dbReference type="AlphaFoldDB" id="A0ABD3AZA2"/>
<feature type="transmembrane region" description="Helical" evidence="2">
    <location>
        <begin position="143"/>
        <end position="164"/>
    </location>
</feature>
<organism evidence="4 5">
    <name type="scientific">Cinchona calisaya</name>
    <dbReference type="NCBI Taxonomy" id="153742"/>
    <lineage>
        <taxon>Eukaryota</taxon>
        <taxon>Viridiplantae</taxon>
        <taxon>Streptophyta</taxon>
        <taxon>Embryophyta</taxon>
        <taxon>Tracheophyta</taxon>
        <taxon>Spermatophyta</taxon>
        <taxon>Magnoliopsida</taxon>
        <taxon>eudicotyledons</taxon>
        <taxon>Gunneridae</taxon>
        <taxon>Pentapetalae</taxon>
        <taxon>asterids</taxon>
        <taxon>lamiids</taxon>
        <taxon>Gentianales</taxon>
        <taxon>Rubiaceae</taxon>
        <taxon>Cinchonoideae</taxon>
        <taxon>Cinchoneae</taxon>
        <taxon>Cinchona</taxon>
    </lineage>
</organism>
<accession>A0ABD3AZA2</accession>
<dbReference type="PANTHER" id="PTHR32285">
    <property type="entry name" value="PROTEIN TRICHOME BIREFRINGENCE-LIKE 9-RELATED"/>
    <property type="match status" value="1"/>
</dbReference>